<sequence>MARRTDDAPSSTEELVARTVPDGLKIAGAWSWRLIGVLVLIAVVIFLVIQLHIVVIPIAVAVLLSSLLTPLKRRLMGWGWPRWLAVVTVFLGLLIVIAGLVTLVVLTLRSGFAGFETQITKSYDKFVEFLKTSPFGFSEQDLQNLIASVTKTIQNNSGKVASGVAAGASTVGDIGVGLLLALFTTLFFLLDGAGIWRWCVRLAPRPARAAVDGAGRAVWLSVGEYARVQIIVALIDAIGISIVAFVLQLPFVFAIGVLVFLAAFIPVVGAVTTGVLAVLIALVYPGLIPDNTVLQAVIMLAGVIAVNQLESHILQPLLMGNAVRLHPVAVVVSVALGSLLAGIPGAVFAVPFAAALNSAVKYLAGRSWKGQPPPDTTDVPSDGDAKPSRRRDRKPRPGDVKTVA</sequence>
<gene>
    <name evidence="10" type="ORF">CLV52_3151</name>
</gene>
<feature type="compositionally biased region" description="Basic and acidic residues" evidence="8">
    <location>
        <begin position="395"/>
        <end position="404"/>
    </location>
</feature>
<dbReference type="AlphaFoldDB" id="A0A4R7FJA6"/>
<evidence type="ECO:0000256" key="3">
    <source>
        <dbReference type="ARBA" id="ARBA00022448"/>
    </source>
</evidence>
<comment type="caution">
    <text evidence="10">The sequence shown here is derived from an EMBL/GenBank/DDBJ whole genome shotgun (WGS) entry which is preliminary data.</text>
</comment>
<feature type="transmembrane region" description="Helical" evidence="9">
    <location>
        <begin position="329"/>
        <end position="356"/>
    </location>
</feature>
<feature type="transmembrane region" description="Helical" evidence="9">
    <location>
        <begin position="253"/>
        <end position="284"/>
    </location>
</feature>
<evidence type="ECO:0000256" key="8">
    <source>
        <dbReference type="SAM" id="MobiDB-lite"/>
    </source>
</evidence>
<evidence type="ECO:0000256" key="5">
    <source>
        <dbReference type="ARBA" id="ARBA00022692"/>
    </source>
</evidence>
<reference evidence="10 11" key="1">
    <citation type="submission" date="2019-03" db="EMBL/GenBank/DDBJ databases">
        <title>Genomic Encyclopedia of Archaeal and Bacterial Type Strains, Phase II (KMG-II): from individual species to whole genera.</title>
        <authorList>
            <person name="Goeker M."/>
        </authorList>
    </citation>
    <scope>NUCLEOTIDE SEQUENCE [LARGE SCALE GENOMIC DNA]</scope>
    <source>
        <strain evidence="10 11">DSM 24782</strain>
    </source>
</reference>
<keyword evidence="4" id="KW-1003">Cell membrane</keyword>
<feature type="transmembrane region" description="Helical" evidence="9">
    <location>
        <begin position="34"/>
        <end position="63"/>
    </location>
</feature>
<keyword evidence="3" id="KW-0813">Transport</keyword>
<dbReference type="Pfam" id="PF01594">
    <property type="entry name" value="AI-2E_transport"/>
    <property type="match status" value="1"/>
</dbReference>
<feature type="transmembrane region" description="Helical" evidence="9">
    <location>
        <begin position="291"/>
        <end position="309"/>
    </location>
</feature>
<dbReference type="GO" id="GO:0005886">
    <property type="term" value="C:plasma membrane"/>
    <property type="evidence" value="ECO:0007669"/>
    <property type="project" value="UniProtKB-SubCell"/>
</dbReference>
<evidence type="ECO:0000313" key="10">
    <source>
        <dbReference type="EMBL" id="TDS76036.1"/>
    </source>
</evidence>
<name>A0A4R7FJA6_9MICO</name>
<feature type="region of interest" description="Disordered" evidence="8">
    <location>
        <begin position="366"/>
        <end position="404"/>
    </location>
</feature>
<dbReference type="RefSeq" id="WP_133767248.1">
    <property type="nucleotide sequence ID" value="NZ_BAAARP010000001.1"/>
</dbReference>
<dbReference type="GO" id="GO:0055085">
    <property type="term" value="P:transmembrane transport"/>
    <property type="evidence" value="ECO:0007669"/>
    <property type="project" value="TreeGrafter"/>
</dbReference>
<comment type="similarity">
    <text evidence="2">Belongs to the autoinducer-2 exporter (AI-2E) (TC 2.A.86) family.</text>
</comment>
<dbReference type="PANTHER" id="PTHR21716:SF53">
    <property type="entry name" value="PERMEASE PERM-RELATED"/>
    <property type="match status" value="1"/>
</dbReference>
<evidence type="ECO:0000256" key="4">
    <source>
        <dbReference type="ARBA" id="ARBA00022475"/>
    </source>
</evidence>
<accession>A0A4R7FJA6</accession>
<evidence type="ECO:0000313" key="11">
    <source>
        <dbReference type="Proteomes" id="UP000295344"/>
    </source>
</evidence>
<evidence type="ECO:0000256" key="2">
    <source>
        <dbReference type="ARBA" id="ARBA00009773"/>
    </source>
</evidence>
<evidence type="ECO:0000256" key="1">
    <source>
        <dbReference type="ARBA" id="ARBA00004651"/>
    </source>
</evidence>
<organism evidence="10 11">
    <name type="scientific">Amnibacterium kyonggiense</name>
    <dbReference type="NCBI Taxonomy" id="595671"/>
    <lineage>
        <taxon>Bacteria</taxon>
        <taxon>Bacillati</taxon>
        <taxon>Actinomycetota</taxon>
        <taxon>Actinomycetes</taxon>
        <taxon>Micrococcales</taxon>
        <taxon>Microbacteriaceae</taxon>
        <taxon>Amnibacterium</taxon>
    </lineage>
</organism>
<feature type="transmembrane region" description="Helical" evidence="9">
    <location>
        <begin position="83"/>
        <end position="106"/>
    </location>
</feature>
<dbReference type="Proteomes" id="UP000295344">
    <property type="component" value="Unassembled WGS sequence"/>
</dbReference>
<proteinExistence type="inferred from homology"/>
<dbReference type="PANTHER" id="PTHR21716">
    <property type="entry name" value="TRANSMEMBRANE PROTEIN"/>
    <property type="match status" value="1"/>
</dbReference>
<dbReference type="EMBL" id="SOAM01000003">
    <property type="protein sequence ID" value="TDS76036.1"/>
    <property type="molecule type" value="Genomic_DNA"/>
</dbReference>
<keyword evidence="11" id="KW-1185">Reference proteome</keyword>
<protein>
    <submittedName>
        <fullName evidence="10">Putative PurR-regulated permease PerM</fullName>
    </submittedName>
</protein>
<keyword evidence="5 9" id="KW-0812">Transmembrane</keyword>
<comment type="subcellular location">
    <subcellularLocation>
        <location evidence="1">Cell membrane</location>
        <topology evidence="1">Multi-pass membrane protein</topology>
    </subcellularLocation>
</comment>
<evidence type="ECO:0000256" key="6">
    <source>
        <dbReference type="ARBA" id="ARBA00022989"/>
    </source>
</evidence>
<keyword evidence="7 9" id="KW-0472">Membrane</keyword>
<keyword evidence="6 9" id="KW-1133">Transmembrane helix</keyword>
<dbReference type="InterPro" id="IPR002549">
    <property type="entry name" value="AI-2E-like"/>
</dbReference>
<feature type="transmembrane region" description="Helical" evidence="9">
    <location>
        <begin position="174"/>
        <end position="196"/>
    </location>
</feature>
<dbReference type="OrthoDB" id="9784366at2"/>
<evidence type="ECO:0000256" key="7">
    <source>
        <dbReference type="ARBA" id="ARBA00023136"/>
    </source>
</evidence>
<feature type="transmembrane region" description="Helical" evidence="9">
    <location>
        <begin position="225"/>
        <end position="247"/>
    </location>
</feature>
<evidence type="ECO:0000256" key="9">
    <source>
        <dbReference type="SAM" id="Phobius"/>
    </source>
</evidence>